<name>A0A1V6WTF3_PENNA</name>
<feature type="transmembrane region" description="Helical" evidence="6">
    <location>
        <begin position="55"/>
        <end position="77"/>
    </location>
</feature>
<feature type="compositionally biased region" description="Polar residues" evidence="5">
    <location>
        <begin position="16"/>
        <end position="32"/>
    </location>
</feature>
<dbReference type="Pfam" id="PF07690">
    <property type="entry name" value="MFS_1"/>
    <property type="match status" value="1"/>
</dbReference>
<keyword evidence="4 6" id="KW-0472">Membrane</keyword>
<dbReference type="InterPro" id="IPR011701">
    <property type="entry name" value="MFS"/>
</dbReference>
<dbReference type="PANTHER" id="PTHR23502">
    <property type="entry name" value="MAJOR FACILITATOR SUPERFAMILY"/>
    <property type="match status" value="1"/>
</dbReference>
<evidence type="ECO:0000256" key="3">
    <source>
        <dbReference type="ARBA" id="ARBA00022989"/>
    </source>
</evidence>
<dbReference type="AlphaFoldDB" id="A0A1V6WTF3"/>
<dbReference type="EMBL" id="MOOB01000193">
    <property type="protein sequence ID" value="OQE66105.1"/>
    <property type="molecule type" value="Genomic_DNA"/>
</dbReference>
<dbReference type="OMA" id="WPPRLAT"/>
<evidence type="ECO:0000256" key="6">
    <source>
        <dbReference type="SAM" id="Phobius"/>
    </source>
</evidence>
<feature type="transmembrane region" description="Helical" evidence="6">
    <location>
        <begin position="291"/>
        <end position="311"/>
    </location>
</feature>
<accession>A0A1V6WTF3</accession>
<feature type="transmembrane region" description="Helical" evidence="6">
    <location>
        <begin position="92"/>
        <end position="110"/>
    </location>
</feature>
<dbReference type="SUPFAM" id="SSF103473">
    <property type="entry name" value="MFS general substrate transporter"/>
    <property type="match status" value="1"/>
</dbReference>
<comment type="caution">
    <text evidence="7">The sequence shown here is derived from an EMBL/GenBank/DDBJ whole genome shotgun (WGS) entry which is preliminary data.</text>
</comment>
<feature type="transmembrane region" description="Helical" evidence="6">
    <location>
        <begin position="396"/>
        <end position="416"/>
    </location>
</feature>
<dbReference type="STRING" id="60175.A0A1V6WTF3"/>
<evidence type="ECO:0000313" key="8">
    <source>
        <dbReference type="Proteomes" id="UP000191691"/>
    </source>
</evidence>
<evidence type="ECO:0000256" key="5">
    <source>
        <dbReference type="SAM" id="MobiDB-lite"/>
    </source>
</evidence>
<sequence length="559" mass="60085">MSTSEIPSSKVLPETHTVTASSPDLSSKTPVQNVCEQPAQPKPAYTAISQSRRRFILGIVTVAGIFGPLAGNIYLPALPVMARQFHKTETEINVTVTVFMVVFAFGPLVWSSFADWKGRRPLYIISILIYILANVLLAAVPANYGALIVLRVVQAFGSSAVVSLGAGTVADIPDLSDTDDLAISGATLWLVLVFALPETLRARVGNGSVYTDKSWLLLPPKLSSDLVPESERGPPPPKPTLKGYWKLFQYPPIGITCMNTAILYSSYFCIAIQLPSALGDVYHWSSSEVGAGYAVVGVAMVIGSICGGRFSDWRRKQSVQMHGESNIHPEARLNDQIWGLFLASAGLIMFGFFVEHALHPAATLISTFIVGFGMSWMFVASNAFLTLCLAQQAAGAFALGNMLRSPAAAVAAAIITPLVQKMGWGYCFLSLGLLNLLGIDLQEAVLESSVAIAEAEEILSFAEWAFGPRGLPALRVLAFGDFSHGDRYSGQQFLLRRAYPAWGFASKSVAGDTCDDTMRVPFRPADMADPSIWDGVLVEGARFLSACPGGGLMESPYEL</sequence>
<keyword evidence="3 6" id="KW-1133">Transmembrane helix</keyword>
<evidence type="ECO:0000313" key="7">
    <source>
        <dbReference type="EMBL" id="OQE66105.1"/>
    </source>
</evidence>
<dbReference type="GO" id="GO:0005886">
    <property type="term" value="C:plasma membrane"/>
    <property type="evidence" value="ECO:0007669"/>
    <property type="project" value="TreeGrafter"/>
</dbReference>
<dbReference type="GO" id="GO:0005275">
    <property type="term" value="F:amine transmembrane transporter activity"/>
    <property type="evidence" value="ECO:0007669"/>
    <property type="project" value="TreeGrafter"/>
</dbReference>
<feature type="transmembrane region" description="Helical" evidence="6">
    <location>
        <begin position="181"/>
        <end position="200"/>
    </location>
</feature>
<gene>
    <name evidence="7" type="ORF">PENNAL_c0193G09998</name>
</gene>
<evidence type="ECO:0000256" key="4">
    <source>
        <dbReference type="ARBA" id="ARBA00023136"/>
    </source>
</evidence>
<feature type="transmembrane region" description="Helical" evidence="6">
    <location>
        <begin position="364"/>
        <end position="389"/>
    </location>
</feature>
<feature type="region of interest" description="Disordered" evidence="5">
    <location>
        <begin position="1"/>
        <end position="32"/>
    </location>
</feature>
<comment type="subcellular location">
    <subcellularLocation>
        <location evidence="1">Membrane</location>
        <topology evidence="1">Multi-pass membrane protein</topology>
    </subcellularLocation>
</comment>
<protein>
    <recommendedName>
        <fullName evidence="9">Major facilitator superfamily (MFS) profile domain-containing protein</fullName>
    </recommendedName>
</protein>
<proteinExistence type="predicted"/>
<organism evidence="7 8">
    <name type="scientific">Penicillium nalgiovense</name>
    <dbReference type="NCBI Taxonomy" id="60175"/>
    <lineage>
        <taxon>Eukaryota</taxon>
        <taxon>Fungi</taxon>
        <taxon>Dikarya</taxon>
        <taxon>Ascomycota</taxon>
        <taxon>Pezizomycotina</taxon>
        <taxon>Eurotiomycetes</taxon>
        <taxon>Eurotiomycetidae</taxon>
        <taxon>Eurotiales</taxon>
        <taxon>Aspergillaceae</taxon>
        <taxon>Penicillium</taxon>
    </lineage>
</organism>
<dbReference type="Proteomes" id="UP000191691">
    <property type="component" value="Unassembled WGS sequence"/>
</dbReference>
<dbReference type="InterPro" id="IPR036259">
    <property type="entry name" value="MFS_trans_sf"/>
</dbReference>
<evidence type="ECO:0000256" key="1">
    <source>
        <dbReference type="ARBA" id="ARBA00004141"/>
    </source>
</evidence>
<dbReference type="Gene3D" id="1.20.1250.20">
    <property type="entry name" value="MFS general substrate transporter like domains"/>
    <property type="match status" value="1"/>
</dbReference>
<reference evidence="8" key="1">
    <citation type="journal article" date="2017" name="Nat. Microbiol.">
        <title>Global analysis of biosynthetic gene clusters reveals vast potential of secondary metabolite production in Penicillium species.</title>
        <authorList>
            <person name="Nielsen J.C."/>
            <person name="Grijseels S."/>
            <person name="Prigent S."/>
            <person name="Ji B."/>
            <person name="Dainat J."/>
            <person name="Nielsen K.F."/>
            <person name="Frisvad J.C."/>
            <person name="Workman M."/>
            <person name="Nielsen J."/>
        </authorList>
    </citation>
    <scope>NUCLEOTIDE SEQUENCE [LARGE SCALE GENOMIC DNA]</scope>
    <source>
        <strain evidence="8">IBT 13039</strain>
    </source>
</reference>
<evidence type="ECO:0008006" key="9">
    <source>
        <dbReference type="Google" id="ProtNLM"/>
    </source>
</evidence>
<dbReference type="PANTHER" id="PTHR23502:SF21">
    <property type="entry name" value="DITYROSINE TRANSPORTER 1"/>
    <property type="match status" value="1"/>
</dbReference>
<evidence type="ECO:0000256" key="2">
    <source>
        <dbReference type="ARBA" id="ARBA00022692"/>
    </source>
</evidence>
<dbReference type="Gene3D" id="1.20.1720.10">
    <property type="entry name" value="Multidrug resistance protein D"/>
    <property type="match status" value="1"/>
</dbReference>
<keyword evidence="2 6" id="KW-0812">Transmembrane</keyword>
<keyword evidence="8" id="KW-1185">Reference proteome</keyword>
<feature type="transmembrane region" description="Helical" evidence="6">
    <location>
        <begin position="337"/>
        <end position="358"/>
    </location>
</feature>
<feature type="transmembrane region" description="Helical" evidence="6">
    <location>
        <begin position="122"/>
        <end position="142"/>
    </location>
</feature>